<dbReference type="AlphaFoldDB" id="A0A7W9JG48"/>
<name>A0A7W9JG48_9ACTN</name>
<reference evidence="2 3" key="1">
    <citation type="submission" date="2020-08" db="EMBL/GenBank/DDBJ databases">
        <title>Sequencing the genomes of 1000 actinobacteria strains.</title>
        <authorList>
            <person name="Klenk H.-P."/>
        </authorList>
    </citation>
    <scope>NUCLEOTIDE SEQUENCE [LARGE SCALE GENOMIC DNA]</scope>
    <source>
        <strain evidence="2 3">DSM 28967</strain>
    </source>
</reference>
<dbReference type="EMBL" id="JACHMY010000001">
    <property type="protein sequence ID" value="MBB5841195.1"/>
    <property type="molecule type" value="Genomic_DNA"/>
</dbReference>
<dbReference type="RefSeq" id="WP_184804172.1">
    <property type="nucleotide sequence ID" value="NZ_JACHMY010000001.1"/>
</dbReference>
<evidence type="ECO:0000256" key="1">
    <source>
        <dbReference type="SAM" id="MobiDB-lite"/>
    </source>
</evidence>
<dbReference type="Proteomes" id="UP000549971">
    <property type="component" value="Unassembled WGS sequence"/>
</dbReference>
<organism evidence="2 3">
    <name type="scientific">Kribbella italica</name>
    <dbReference type="NCBI Taxonomy" id="1540520"/>
    <lineage>
        <taxon>Bacteria</taxon>
        <taxon>Bacillati</taxon>
        <taxon>Actinomycetota</taxon>
        <taxon>Actinomycetes</taxon>
        <taxon>Propionibacteriales</taxon>
        <taxon>Kribbellaceae</taxon>
        <taxon>Kribbella</taxon>
    </lineage>
</organism>
<comment type="caution">
    <text evidence="2">The sequence shown here is derived from an EMBL/GenBank/DDBJ whole genome shotgun (WGS) entry which is preliminary data.</text>
</comment>
<proteinExistence type="predicted"/>
<evidence type="ECO:0000313" key="2">
    <source>
        <dbReference type="EMBL" id="MBB5841195.1"/>
    </source>
</evidence>
<gene>
    <name evidence="2" type="ORF">HDA39_007929</name>
</gene>
<protein>
    <submittedName>
        <fullName evidence="2">Uncharacterized protein</fullName>
    </submittedName>
</protein>
<evidence type="ECO:0000313" key="3">
    <source>
        <dbReference type="Proteomes" id="UP000549971"/>
    </source>
</evidence>
<feature type="compositionally biased region" description="Polar residues" evidence="1">
    <location>
        <begin position="44"/>
        <end position="69"/>
    </location>
</feature>
<keyword evidence="3" id="KW-1185">Reference proteome</keyword>
<accession>A0A7W9JG48</accession>
<feature type="region of interest" description="Disordered" evidence="1">
    <location>
        <begin position="43"/>
        <end position="85"/>
    </location>
</feature>
<sequence length="85" mass="8292">MVTSGVPHLARTRWLRRAGAAAVATAVLGLGSTGLAVAVLTARQPDTSSTTASTPNDQGASDQDSTSGLGQADQDAPAQGGSNGS</sequence>